<dbReference type="RefSeq" id="WP_091238635.1">
    <property type="nucleotide sequence ID" value="NZ_FNAG01000001.1"/>
</dbReference>
<evidence type="ECO:0000256" key="3">
    <source>
        <dbReference type="ARBA" id="ARBA00023054"/>
    </source>
</evidence>
<dbReference type="PANTHER" id="PTHR32347">
    <property type="entry name" value="EFFLUX SYSTEM COMPONENT YKNX-RELATED"/>
    <property type="match status" value="1"/>
</dbReference>
<dbReference type="NCBIfam" id="TIGR01730">
    <property type="entry name" value="RND_mfp"/>
    <property type="match status" value="1"/>
</dbReference>
<accession>A0A1G6SMU0</accession>
<dbReference type="Gene3D" id="2.40.50.100">
    <property type="match status" value="1"/>
</dbReference>
<dbReference type="InterPro" id="IPR050465">
    <property type="entry name" value="UPF0194_transport"/>
</dbReference>
<dbReference type="Proteomes" id="UP000199603">
    <property type="component" value="Unassembled WGS sequence"/>
</dbReference>
<evidence type="ECO:0000313" key="5">
    <source>
        <dbReference type="EMBL" id="SDD18179.1"/>
    </source>
</evidence>
<dbReference type="OrthoDB" id="9791520at2"/>
<name>A0A1G6SMU0_9GAMM</name>
<dbReference type="GO" id="GO:0022857">
    <property type="term" value="F:transmembrane transporter activity"/>
    <property type="evidence" value="ECO:0007669"/>
    <property type="project" value="InterPro"/>
</dbReference>
<evidence type="ECO:0000256" key="4">
    <source>
        <dbReference type="SAM" id="Coils"/>
    </source>
</evidence>
<dbReference type="GO" id="GO:0030313">
    <property type="term" value="C:cell envelope"/>
    <property type="evidence" value="ECO:0007669"/>
    <property type="project" value="UniProtKB-SubCell"/>
</dbReference>
<dbReference type="PANTHER" id="PTHR32347:SF29">
    <property type="entry name" value="UPF0194 MEMBRANE PROTEIN YBHG"/>
    <property type="match status" value="1"/>
</dbReference>
<comment type="subcellular location">
    <subcellularLocation>
        <location evidence="1">Cell envelope</location>
    </subcellularLocation>
</comment>
<evidence type="ECO:0000256" key="1">
    <source>
        <dbReference type="ARBA" id="ARBA00004196"/>
    </source>
</evidence>
<dbReference type="GO" id="GO:0016020">
    <property type="term" value="C:membrane"/>
    <property type="evidence" value="ECO:0007669"/>
    <property type="project" value="InterPro"/>
</dbReference>
<dbReference type="SUPFAM" id="SSF111369">
    <property type="entry name" value="HlyD-like secretion proteins"/>
    <property type="match status" value="1"/>
</dbReference>
<proteinExistence type="inferred from homology"/>
<comment type="similarity">
    <text evidence="2">Belongs to the membrane fusion protein (MFP) (TC 8.A.1) family.</text>
</comment>
<dbReference type="EMBL" id="FNAG01000001">
    <property type="protein sequence ID" value="SDD18179.1"/>
    <property type="molecule type" value="Genomic_DNA"/>
</dbReference>
<feature type="coiled-coil region" evidence="4">
    <location>
        <begin position="105"/>
        <end position="139"/>
    </location>
</feature>
<dbReference type="InterPro" id="IPR006143">
    <property type="entry name" value="RND_pump_MFP"/>
</dbReference>
<protein>
    <submittedName>
        <fullName evidence="5">HlyD family secretion protein</fullName>
    </submittedName>
</protein>
<gene>
    <name evidence="5" type="ORF">SAMN04488509_101596</name>
</gene>
<organism evidence="5 6">
    <name type="scientific">Aquimonas voraii</name>
    <dbReference type="NCBI Taxonomy" id="265719"/>
    <lineage>
        <taxon>Bacteria</taxon>
        <taxon>Pseudomonadati</taxon>
        <taxon>Pseudomonadota</taxon>
        <taxon>Gammaproteobacteria</taxon>
        <taxon>Lysobacterales</taxon>
        <taxon>Lysobacteraceae</taxon>
        <taxon>Aquimonas</taxon>
    </lineage>
</organism>
<keyword evidence="3 4" id="KW-0175">Coiled coil</keyword>
<dbReference type="AlphaFoldDB" id="A0A1G6SMU0"/>
<evidence type="ECO:0000256" key="2">
    <source>
        <dbReference type="ARBA" id="ARBA00009477"/>
    </source>
</evidence>
<dbReference type="Gene3D" id="2.40.420.20">
    <property type="match status" value="1"/>
</dbReference>
<evidence type="ECO:0000313" key="6">
    <source>
        <dbReference type="Proteomes" id="UP000199603"/>
    </source>
</evidence>
<dbReference type="STRING" id="265719.SAMN04488509_101596"/>
<reference evidence="5 6" key="1">
    <citation type="submission" date="2016-10" db="EMBL/GenBank/DDBJ databases">
        <authorList>
            <person name="de Groot N.N."/>
        </authorList>
    </citation>
    <scope>NUCLEOTIDE SEQUENCE [LARGE SCALE GENOMIC DNA]</scope>
    <source>
        <strain evidence="5 6">DSM 16957</strain>
    </source>
</reference>
<sequence length="381" mass="41147">MPDRPSRRRTRLAWGALLLILLLSALAALWPRAREFELVEVGTGALRIERSDRGITRMRELHPLAAPTAGVLERITLEPGDAVDAGQVLARLRPLQSTPLDARSAASARAELAAAEAGLRQAEAHAASARDARLRLEASGQRGLVSERDLMAARALDREAAAAVGAARAAVEQARSRLALSLPDAEGRIELRAPVSGVLLKRHLQGEQPVAAGQLLLELGVPSSIEVVADFLSQDAVQFAPGAPARIEGWGGASLPARVERIEPLGELKVSALGVEEQRVHVILQLDSVPPGLGHGYQVEAFVQVREARDVLVLPIEALRREQAGWRVWRVEDGRLRARAVEVGDSDGRQREILSGLERGNRVLRFPPPGDLEGERVRITP</sequence>
<keyword evidence="6" id="KW-1185">Reference proteome</keyword>